<dbReference type="GO" id="GO:0005874">
    <property type="term" value="C:microtubule"/>
    <property type="evidence" value="ECO:0007669"/>
    <property type="project" value="UniProtKB-KW"/>
</dbReference>
<keyword evidence="9" id="KW-1185">Reference proteome</keyword>
<feature type="compositionally biased region" description="Polar residues" evidence="7">
    <location>
        <begin position="889"/>
        <end position="901"/>
    </location>
</feature>
<keyword evidence="3" id="KW-0067">ATP-binding</keyword>
<keyword evidence="1" id="KW-0493">Microtubule</keyword>
<evidence type="ECO:0000256" key="4">
    <source>
        <dbReference type="ARBA" id="ARBA00023054"/>
    </source>
</evidence>
<dbReference type="EMBL" id="KI965460">
    <property type="protein sequence ID" value="EUD69250.1"/>
    <property type="molecule type" value="Genomic_DNA"/>
</dbReference>
<protein>
    <recommendedName>
        <fullName evidence="10">Rhoptry protein</fullName>
    </recommendedName>
</protein>
<feature type="compositionally biased region" description="Basic and acidic residues" evidence="7">
    <location>
        <begin position="122"/>
        <end position="135"/>
    </location>
</feature>
<feature type="coiled-coil region" evidence="6">
    <location>
        <begin position="758"/>
        <end position="792"/>
    </location>
</feature>
<feature type="region of interest" description="Disordered" evidence="7">
    <location>
        <begin position="1"/>
        <end position="166"/>
    </location>
</feature>
<evidence type="ECO:0000256" key="3">
    <source>
        <dbReference type="ARBA" id="ARBA00022840"/>
    </source>
</evidence>
<dbReference type="GO" id="GO:0005524">
    <property type="term" value="F:ATP binding"/>
    <property type="evidence" value="ECO:0007669"/>
    <property type="project" value="UniProtKB-KW"/>
</dbReference>
<feature type="compositionally biased region" description="Basic and acidic residues" evidence="7">
    <location>
        <begin position="1053"/>
        <end position="1068"/>
    </location>
</feature>
<evidence type="ECO:0000256" key="7">
    <source>
        <dbReference type="SAM" id="MobiDB-lite"/>
    </source>
</evidence>
<keyword evidence="4 6" id="KW-0175">Coiled coil</keyword>
<reference evidence="8 9" key="1">
    <citation type="submission" date="2013-02" db="EMBL/GenBank/DDBJ databases">
        <title>The Genome Sequence of Plasmodium inui San Antonio 1.</title>
        <authorList>
            <consortium name="The Broad Institute Genome Sequencing Platform"/>
            <consortium name="The Broad Institute Genome Sequencing Center for Infectious Disease"/>
            <person name="Neafsey D."/>
            <person name="Cheeseman I."/>
            <person name="Volkman S."/>
            <person name="Adams J."/>
            <person name="Walker B."/>
            <person name="Young S.K."/>
            <person name="Zeng Q."/>
            <person name="Gargeya S."/>
            <person name="Fitzgerald M."/>
            <person name="Haas B."/>
            <person name="Abouelleil A."/>
            <person name="Alvarado L."/>
            <person name="Arachchi H.M."/>
            <person name="Berlin A.M."/>
            <person name="Chapman S.B."/>
            <person name="Dewar J."/>
            <person name="Goldberg J."/>
            <person name="Griggs A."/>
            <person name="Gujja S."/>
            <person name="Hansen M."/>
            <person name="Howarth C."/>
            <person name="Imamovic A."/>
            <person name="Larimer J."/>
            <person name="McCowan C."/>
            <person name="Murphy C."/>
            <person name="Neiman D."/>
            <person name="Pearson M."/>
            <person name="Priest M."/>
            <person name="Roberts A."/>
            <person name="Saif S."/>
            <person name="Shea T."/>
            <person name="Sisk P."/>
            <person name="Sykes S."/>
            <person name="Wortman J."/>
            <person name="Nusbaum C."/>
            <person name="Birren B."/>
        </authorList>
    </citation>
    <scope>NUCLEOTIDE SEQUENCE [LARGE SCALE GENOMIC DNA]</scope>
    <source>
        <strain evidence="8 9">San Antonio 1</strain>
    </source>
</reference>
<sequence>MHQAKKEEGNQRAAAELDFPDSASDDRISVDQENVWDTDINIADDEFLVLGDGGKGEAQENNPPDGTSSGDTLREETSRVEHSEDVKDGHIVGDGECQIKEPPGGDNQTGGSKHGGVLNCIKETHNRENNQKEQTHNTGEQVNDKGSTNVNLHGDEQFRGNSGKETIEEESISPLYHGADITEEGCPPDGTNDKCPNYAVQTRMVKMDLFFNQKDENRLNSAGDENVRGKLQKGISRSDLLPNETIPVIVAMEKSEECRQPCELQSDVATMDGGQIQGEVVTITQLKKQCEILQKKLQQYERRNEEQTSAKNELLEKVKTYERNCNKVNEENMEGEERYEQIKTYCSQISSKCDEYEKKLQEMHREMEKNKNVIKRKEEEMKENMTKAEADLARKDRTIEEMKNIIEQYKREINESEHNLTQKEEEKRNDQLMYQEEIHTLEQKITHLENQLSNKQEENTQLRNKNKELNDEYTYLKMKEEKNEENICNLKSNLQMNEQERSVKYEMIQEQNNKIEQLLMENKKNSKDIELLRNEKSKVENENELLKKDLLYVQEKLKSIEKHSYDIYEMKDYVETVIEKNRNLMEQLESEKNQKEELKGKIKFFLTEMNNSAICLKSYKMKCSFFVDVLRKCEAKMGLLRKKLKGYESVESFHGRWMVHPALGVALMEVATDPTDKVDDHPPDKLGGNLRDNRPDNPHDYDKNLIRQTILLREELQTEIRKAEHVAEKMLKLQNTVKEKNLLINEKNYKLNKYKLLNKNLMNAIAGYQSNMKVMKENIHKLEKQIELKEIKSIMVPPKVTVHVSKLASFENNLKNELKGLIGNSSTFLETTFKYINENPIKKNLQNKAFFSSAVEKKRDEGEKKVGGGTVKEAAPPSSVSNAEGAIPNSPNTSIATTSPGDGSLADVTGFARNFIYTNMNRIPNFISDQNGKSSSAQMGAAKTMELAHPSRDTVVWKNDGDTIKGNNAARKDAEGNQAEARLMEDNLIEPNQVQLPKPDAEAHRNNKYIDLFMGKKNLNKVSNTSDILKGQHVSQFYANTENKIKDLFDMNKKKESPKIKEKEESQKSFHSSENAFFPMHIFGGSKVKEALPNPPGDAKNEGELGFTPTSGENANKYDLAGCKKKSLNSLYYDRKSEAEGNTPEETKQMDKRQEKLLPSSSDEDAQINDDVWNEKIDLDNFEVEEL</sequence>
<name>W7AC29_9APIC</name>
<feature type="region of interest" description="Disordered" evidence="7">
    <location>
        <begin position="1087"/>
        <end position="1116"/>
    </location>
</feature>
<feature type="region of interest" description="Disordered" evidence="7">
    <location>
        <begin position="674"/>
        <end position="699"/>
    </location>
</feature>
<feature type="compositionally biased region" description="Basic and acidic residues" evidence="7">
    <location>
        <begin position="72"/>
        <end position="99"/>
    </location>
</feature>
<organism evidence="8 9">
    <name type="scientific">Plasmodium inui San Antonio 1</name>
    <dbReference type="NCBI Taxonomy" id="1237626"/>
    <lineage>
        <taxon>Eukaryota</taxon>
        <taxon>Sar</taxon>
        <taxon>Alveolata</taxon>
        <taxon>Apicomplexa</taxon>
        <taxon>Aconoidasida</taxon>
        <taxon>Haemosporida</taxon>
        <taxon>Plasmodiidae</taxon>
        <taxon>Plasmodium</taxon>
        <taxon>Plasmodium (Plasmodium)</taxon>
    </lineage>
</organism>
<dbReference type="InterPro" id="IPR044986">
    <property type="entry name" value="KIF15/KIN-12"/>
</dbReference>
<evidence type="ECO:0000313" key="9">
    <source>
        <dbReference type="Proteomes" id="UP000030640"/>
    </source>
</evidence>
<gene>
    <name evidence="8" type="ORF">C922_00113</name>
</gene>
<dbReference type="GeneID" id="20035387"/>
<proteinExistence type="predicted"/>
<feature type="region of interest" description="Disordered" evidence="7">
    <location>
        <begin position="1133"/>
        <end position="1172"/>
    </location>
</feature>
<evidence type="ECO:0000256" key="5">
    <source>
        <dbReference type="ARBA" id="ARBA00023175"/>
    </source>
</evidence>
<dbReference type="RefSeq" id="XP_008813952.1">
    <property type="nucleotide sequence ID" value="XM_008815730.1"/>
</dbReference>
<keyword evidence="2" id="KW-0547">Nucleotide-binding</keyword>
<feature type="compositionally biased region" description="Basic and acidic residues" evidence="7">
    <location>
        <begin position="856"/>
        <end position="866"/>
    </location>
</feature>
<dbReference type="OrthoDB" id="371899at2759"/>
<feature type="coiled-coil region" evidence="6">
    <location>
        <begin position="283"/>
        <end position="479"/>
    </location>
</feature>
<dbReference type="AlphaFoldDB" id="W7AC29"/>
<feature type="compositionally biased region" description="Basic and acidic residues" evidence="7">
    <location>
        <begin position="1133"/>
        <end position="1156"/>
    </location>
</feature>
<dbReference type="Proteomes" id="UP000030640">
    <property type="component" value="Unassembled WGS sequence"/>
</dbReference>
<feature type="region of interest" description="Disordered" evidence="7">
    <location>
        <begin position="1053"/>
        <end position="1072"/>
    </location>
</feature>
<feature type="coiled-coil region" evidence="6">
    <location>
        <begin position="574"/>
        <end position="608"/>
    </location>
</feature>
<feature type="region of interest" description="Disordered" evidence="7">
    <location>
        <begin position="856"/>
        <end position="901"/>
    </location>
</feature>
<feature type="compositionally biased region" description="Basic and acidic residues" evidence="7">
    <location>
        <begin position="674"/>
        <end position="684"/>
    </location>
</feature>
<feature type="coiled-coil region" evidence="6">
    <location>
        <begin position="505"/>
        <end position="549"/>
    </location>
</feature>
<feature type="compositionally biased region" description="Basic and acidic residues" evidence="7">
    <location>
        <begin position="1"/>
        <end position="10"/>
    </location>
</feature>
<feature type="compositionally biased region" description="Polar residues" evidence="7">
    <location>
        <begin position="136"/>
        <end position="151"/>
    </location>
</feature>
<dbReference type="VEuPathDB" id="PlasmoDB:C922_00113"/>
<dbReference type="PANTHER" id="PTHR37739">
    <property type="entry name" value="KINESIN-LIKE PROTEIN KIN-12D"/>
    <property type="match status" value="1"/>
</dbReference>
<evidence type="ECO:0000256" key="2">
    <source>
        <dbReference type="ARBA" id="ARBA00022741"/>
    </source>
</evidence>
<evidence type="ECO:0000256" key="6">
    <source>
        <dbReference type="SAM" id="Coils"/>
    </source>
</evidence>
<keyword evidence="5" id="KW-0505">Motor protein</keyword>
<evidence type="ECO:0000313" key="8">
    <source>
        <dbReference type="EMBL" id="EUD69250.1"/>
    </source>
</evidence>
<evidence type="ECO:0008006" key="10">
    <source>
        <dbReference type="Google" id="ProtNLM"/>
    </source>
</evidence>
<feature type="compositionally biased region" description="Polar residues" evidence="7">
    <location>
        <begin position="59"/>
        <end position="71"/>
    </location>
</feature>
<accession>W7AC29</accession>
<evidence type="ECO:0000256" key="1">
    <source>
        <dbReference type="ARBA" id="ARBA00022701"/>
    </source>
</evidence>
<dbReference type="PANTHER" id="PTHR37739:SF8">
    <property type="entry name" value="KINESIN-LIKE PROTEIN KIN-12D"/>
    <property type="match status" value="1"/>
</dbReference>